<gene>
    <name evidence="1" type="ORF">D9758_005130</name>
</gene>
<evidence type="ECO:0000313" key="2">
    <source>
        <dbReference type="Proteomes" id="UP000559256"/>
    </source>
</evidence>
<name>A0A8H5GX93_9AGAR</name>
<dbReference type="AlphaFoldDB" id="A0A8H5GX93"/>
<evidence type="ECO:0000313" key="1">
    <source>
        <dbReference type="EMBL" id="KAF5372495.1"/>
    </source>
</evidence>
<accession>A0A8H5GX93</accession>
<dbReference type="InterPro" id="IPR032675">
    <property type="entry name" value="LRR_dom_sf"/>
</dbReference>
<reference evidence="1 2" key="1">
    <citation type="journal article" date="2020" name="ISME J.">
        <title>Uncovering the hidden diversity of litter-decomposition mechanisms in mushroom-forming fungi.</title>
        <authorList>
            <person name="Floudas D."/>
            <person name="Bentzer J."/>
            <person name="Ahren D."/>
            <person name="Johansson T."/>
            <person name="Persson P."/>
            <person name="Tunlid A."/>
        </authorList>
    </citation>
    <scope>NUCLEOTIDE SEQUENCE [LARGE SCALE GENOMIC DNA]</scope>
    <source>
        <strain evidence="1 2">CBS 291.85</strain>
    </source>
</reference>
<dbReference type="Gene3D" id="3.80.10.10">
    <property type="entry name" value="Ribonuclease Inhibitor"/>
    <property type="match status" value="1"/>
</dbReference>
<dbReference type="SUPFAM" id="SSF52047">
    <property type="entry name" value="RNI-like"/>
    <property type="match status" value="1"/>
</dbReference>
<proteinExistence type="predicted"/>
<dbReference type="Proteomes" id="UP000559256">
    <property type="component" value="Unassembled WGS sequence"/>
</dbReference>
<dbReference type="EMBL" id="JAACJM010000005">
    <property type="protein sequence ID" value="KAF5372495.1"/>
    <property type="molecule type" value="Genomic_DNA"/>
</dbReference>
<keyword evidence="2" id="KW-1185">Reference proteome</keyword>
<comment type="caution">
    <text evidence="1">The sequence shown here is derived from an EMBL/GenBank/DDBJ whole genome shotgun (WGS) entry which is preliminary data.</text>
</comment>
<sequence>MTICNDLGLLEEIHSSFQPSLQFLHLAPSGDLHPNLPTNLTGVLAGATGLKEVRISWNCANPEILGAPWSKATSLCLTGRPWIILQQAALVKKLVLRTRSGRQFERTLPITLPSVETLRLTGKNLDTSFLAMLIMSKLVRLTVRTFDSARASDLTAAFSTGALSSLRALDLELRYVDNEWCKFLEGIPTLEELHFWHCCIHVDLKQYIDGPPSS</sequence>
<organism evidence="1 2">
    <name type="scientific">Tetrapyrgos nigripes</name>
    <dbReference type="NCBI Taxonomy" id="182062"/>
    <lineage>
        <taxon>Eukaryota</taxon>
        <taxon>Fungi</taxon>
        <taxon>Dikarya</taxon>
        <taxon>Basidiomycota</taxon>
        <taxon>Agaricomycotina</taxon>
        <taxon>Agaricomycetes</taxon>
        <taxon>Agaricomycetidae</taxon>
        <taxon>Agaricales</taxon>
        <taxon>Marasmiineae</taxon>
        <taxon>Marasmiaceae</taxon>
        <taxon>Tetrapyrgos</taxon>
    </lineage>
</organism>
<protein>
    <submittedName>
        <fullName evidence="1">Uncharacterized protein</fullName>
    </submittedName>
</protein>